<organism evidence="1 2">
    <name type="scientific">Thermococcus celericrescens</name>
    <dbReference type="NCBI Taxonomy" id="227598"/>
    <lineage>
        <taxon>Archaea</taxon>
        <taxon>Methanobacteriati</taxon>
        <taxon>Methanobacteriota</taxon>
        <taxon>Thermococci</taxon>
        <taxon>Thermococcales</taxon>
        <taxon>Thermococcaceae</taxon>
        <taxon>Thermococcus</taxon>
    </lineage>
</organism>
<evidence type="ECO:0000313" key="1">
    <source>
        <dbReference type="EMBL" id="KUH34104.1"/>
    </source>
</evidence>
<reference evidence="1 2" key="1">
    <citation type="submission" date="2015-10" db="EMBL/GenBank/DDBJ databases">
        <title>Draft genome sequence of Thermococcus celericrescens strain DSM 17994.</title>
        <authorList>
            <person name="Hong S.-J."/>
            <person name="Park C.-E."/>
            <person name="Shin J.-H."/>
        </authorList>
    </citation>
    <scope>NUCLEOTIDE SEQUENCE [LARGE SCALE GENOMIC DNA]</scope>
    <source>
        <strain evidence="1 2">DSM 17994</strain>
    </source>
</reference>
<dbReference type="EMBL" id="LLYW01000010">
    <property type="protein sequence ID" value="KUH34104.1"/>
    <property type="molecule type" value="Genomic_DNA"/>
</dbReference>
<evidence type="ECO:0000313" key="2">
    <source>
        <dbReference type="Proteomes" id="UP000053462"/>
    </source>
</evidence>
<comment type="caution">
    <text evidence="1">The sequence shown here is derived from an EMBL/GenBank/DDBJ whole genome shotgun (WGS) entry which is preliminary data.</text>
</comment>
<dbReference type="Proteomes" id="UP000053462">
    <property type="component" value="Unassembled WGS sequence"/>
</dbReference>
<accession>A0A100XYY0</accession>
<name>A0A100XYY0_9EURY</name>
<keyword evidence="2" id="KW-1185">Reference proteome</keyword>
<protein>
    <submittedName>
        <fullName evidence="1">Uncharacterized protein</fullName>
    </submittedName>
</protein>
<dbReference type="STRING" id="227598.APY94_03300"/>
<dbReference type="RefSeq" id="WP_058938281.1">
    <property type="nucleotide sequence ID" value="NZ_LLYW01000010.1"/>
</dbReference>
<dbReference type="OrthoDB" id="97597at2157"/>
<dbReference type="AlphaFoldDB" id="A0A100XYY0"/>
<sequence>MAKATLSILVSIMLILSVGQYALAIPYWAGNASLTYEATYYAPYVDYRLSQGDRPEWITTSILVYNYSDVLYIIKTYGSTILKFHLKGDGRFVDVTAEIILKNVNVSAFLPPGISPPSFWDESKVISMKTVNSHYPGFEDWKWYIFHLRELTIAGKYRIRVNDSIVIKDGTVYGHTMLWDDPMSPLINGSPFQSTPSAQK</sequence>
<proteinExistence type="predicted"/>
<gene>
    <name evidence="1" type="ORF">APY94_03300</name>
</gene>